<reference evidence="2 3" key="1">
    <citation type="submission" date="2019-03" db="EMBL/GenBank/DDBJ databases">
        <title>Genomic Encyclopedia of Type Strains, Phase IV (KMG-IV): sequencing the most valuable type-strain genomes for metagenomic binning, comparative biology and taxonomic classification.</title>
        <authorList>
            <person name="Goeker M."/>
        </authorList>
    </citation>
    <scope>NUCLEOTIDE SEQUENCE [LARGE SCALE GENOMIC DNA]</scope>
    <source>
        <strain evidence="2 3">DSM 28697</strain>
    </source>
</reference>
<feature type="transmembrane region" description="Helical" evidence="1">
    <location>
        <begin position="141"/>
        <end position="161"/>
    </location>
</feature>
<feature type="transmembrane region" description="Helical" evidence="1">
    <location>
        <begin position="114"/>
        <end position="135"/>
    </location>
</feature>
<evidence type="ECO:0000313" key="2">
    <source>
        <dbReference type="EMBL" id="TDQ43009.1"/>
    </source>
</evidence>
<dbReference type="Gene3D" id="1.50.10.150">
    <property type="entry name" value="Voltage-dependent anion channel"/>
    <property type="match status" value="1"/>
</dbReference>
<feature type="transmembrane region" description="Helical" evidence="1">
    <location>
        <begin position="325"/>
        <end position="346"/>
    </location>
</feature>
<name>A0A4R6UD61_9BACI</name>
<evidence type="ECO:0000256" key="1">
    <source>
        <dbReference type="SAM" id="Phobius"/>
    </source>
</evidence>
<keyword evidence="3" id="KW-1185">Reference proteome</keyword>
<protein>
    <submittedName>
        <fullName evidence="2">Voltage-gated anion channel</fullName>
    </submittedName>
</protein>
<organism evidence="2 3">
    <name type="scientific">Aureibacillus halotolerans</name>
    <dbReference type="NCBI Taxonomy" id="1508390"/>
    <lineage>
        <taxon>Bacteria</taxon>
        <taxon>Bacillati</taxon>
        <taxon>Bacillota</taxon>
        <taxon>Bacilli</taxon>
        <taxon>Bacillales</taxon>
        <taxon>Bacillaceae</taxon>
        <taxon>Aureibacillus</taxon>
    </lineage>
</organism>
<dbReference type="InterPro" id="IPR038665">
    <property type="entry name" value="Voltage-dep_anion_channel_sf"/>
</dbReference>
<feature type="transmembrane region" description="Helical" evidence="1">
    <location>
        <begin position="182"/>
        <end position="201"/>
    </location>
</feature>
<dbReference type="AlphaFoldDB" id="A0A4R6UD61"/>
<sequence>MVHLMIVNEKRNELLEVGELTVNVTAWIFFILLFFVCWLIRTFTLRKQSVNTASGAIVMALGIFLNGAAHHFAFLSKWDVYLVLLLFVIWLFIAMSFFTLAIRKELGATHLSDPIQTFAVGTWIAGTAVCATIMAQRLPEFIWIAHSLAMFSVVLWIYYLGLSLRNFQRIWKKGLYAKVHGVVLLSTVSTQSLVILFKTLYTDLIPNAVYVGLISLGVGFYVLGFALLLRRYLFLRRWNVCEDWANTNCILHGAMSISGLAILISGAIPADIGVMIWLWVLLWFVIVEGIEVWRAAARIRKYGWVEGIGSYNVSQWSRNFTFGMLYAFTLTLHFSHTAFGQVAVLYVVKDVIVDYLVWLIVLLLINECLLFMKNNFVFGGSKHKVQERSR</sequence>
<dbReference type="EMBL" id="SNYJ01000001">
    <property type="protein sequence ID" value="TDQ43009.1"/>
    <property type="molecule type" value="Genomic_DNA"/>
</dbReference>
<feature type="transmembrane region" description="Helical" evidence="1">
    <location>
        <begin position="80"/>
        <end position="102"/>
    </location>
</feature>
<feature type="transmembrane region" description="Helical" evidence="1">
    <location>
        <begin position="207"/>
        <end position="229"/>
    </location>
</feature>
<feature type="transmembrane region" description="Helical" evidence="1">
    <location>
        <begin position="352"/>
        <end position="372"/>
    </location>
</feature>
<evidence type="ECO:0000313" key="3">
    <source>
        <dbReference type="Proteomes" id="UP000295632"/>
    </source>
</evidence>
<keyword evidence="1" id="KW-1133">Transmembrane helix</keyword>
<comment type="caution">
    <text evidence="2">The sequence shown here is derived from an EMBL/GenBank/DDBJ whole genome shotgun (WGS) entry which is preliminary data.</text>
</comment>
<keyword evidence="1" id="KW-0812">Transmembrane</keyword>
<feature type="transmembrane region" description="Helical" evidence="1">
    <location>
        <begin position="20"/>
        <end position="40"/>
    </location>
</feature>
<feature type="transmembrane region" description="Helical" evidence="1">
    <location>
        <begin position="249"/>
        <end position="268"/>
    </location>
</feature>
<feature type="transmembrane region" description="Helical" evidence="1">
    <location>
        <begin position="52"/>
        <end position="74"/>
    </location>
</feature>
<proteinExistence type="predicted"/>
<keyword evidence="1" id="KW-0472">Membrane</keyword>
<feature type="transmembrane region" description="Helical" evidence="1">
    <location>
        <begin position="274"/>
        <end position="293"/>
    </location>
</feature>
<gene>
    <name evidence="2" type="ORF">EV213_101441</name>
</gene>
<dbReference type="Proteomes" id="UP000295632">
    <property type="component" value="Unassembled WGS sequence"/>
</dbReference>
<accession>A0A4R6UD61</accession>